<proteinExistence type="predicted"/>
<dbReference type="AlphaFoldDB" id="A0A0K0ETX9"/>
<evidence type="ECO:0000313" key="1">
    <source>
        <dbReference type="Proteomes" id="UP000035680"/>
    </source>
</evidence>
<protein>
    <submittedName>
        <fullName evidence="2">Ovule protein</fullName>
    </submittedName>
</protein>
<evidence type="ECO:0000313" key="2">
    <source>
        <dbReference type="WBParaSite" id="SVE_0000657250.1"/>
    </source>
</evidence>
<organism evidence="1 2">
    <name type="scientific">Strongyloides venezuelensis</name>
    <name type="common">Threadworm</name>
    <dbReference type="NCBI Taxonomy" id="75913"/>
    <lineage>
        <taxon>Eukaryota</taxon>
        <taxon>Metazoa</taxon>
        <taxon>Ecdysozoa</taxon>
        <taxon>Nematoda</taxon>
        <taxon>Chromadorea</taxon>
        <taxon>Rhabditida</taxon>
        <taxon>Tylenchina</taxon>
        <taxon>Panagrolaimomorpha</taxon>
        <taxon>Strongyloidoidea</taxon>
        <taxon>Strongyloididae</taxon>
        <taxon>Strongyloides</taxon>
    </lineage>
</organism>
<name>A0A0K0ETX9_STRVS</name>
<accession>A0A0K0ETX9</accession>
<reference evidence="2" key="2">
    <citation type="submission" date="2015-08" db="UniProtKB">
        <authorList>
            <consortium name="WormBaseParasite"/>
        </authorList>
    </citation>
    <scope>IDENTIFICATION</scope>
</reference>
<keyword evidence="1" id="KW-1185">Reference proteome</keyword>
<dbReference type="Proteomes" id="UP000035680">
    <property type="component" value="Unassembled WGS sequence"/>
</dbReference>
<dbReference type="WBParaSite" id="SVE_0000657250.1">
    <property type="protein sequence ID" value="SVE_0000657250.1"/>
    <property type="gene ID" value="SVE_0000657250"/>
</dbReference>
<reference evidence="1" key="1">
    <citation type="submission" date="2014-07" db="EMBL/GenBank/DDBJ databases">
        <authorList>
            <person name="Martin A.A"/>
            <person name="De Silva N."/>
        </authorList>
    </citation>
    <scope>NUCLEOTIDE SEQUENCE</scope>
</reference>
<sequence length="36" mass="4257">LEKRKILNKILKTFFYHSVKFSVLGKCIQIHSPNIL</sequence>